<reference evidence="2 3" key="1">
    <citation type="submission" date="2020-02" db="EMBL/GenBank/DDBJ databases">
        <title>Genome assembly of a novel Clostridium senegalense strain.</title>
        <authorList>
            <person name="Gupta T.B."/>
            <person name="Jauregui R."/>
            <person name="Maclean P."/>
            <person name="Nawarathana A."/>
            <person name="Brightwell G."/>
        </authorList>
    </citation>
    <scope>NUCLEOTIDE SEQUENCE [LARGE SCALE GENOMIC DNA]</scope>
    <source>
        <strain evidence="2 3">AGRFS4</strain>
    </source>
</reference>
<dbReference type="InterPro" id="IPR007484">
    <property type="entry name" value="Peptidase_M28"/>
</dbReference>
<protein>
    <submittedName>
        <fullName evidence="2">M28 family peptidase</fullName>
    </submittedName>
</protein>
<dbReference type="Proteomes" id="UP000481872">
    <property type="component" value="Unassembled WGS sequence"/>
</dbReference>
<accession>A0A6M0H7M4</accession>
<dbReference type="SUPFAM" id="SSF53187">
    <property type="entry name" value="Zn-dependent exopeptidases"/>
    <property type="match status" value="1"/>
</dbReference>
<gene>
    <name evidence="2" type="ORF">G3M99_16265</name>
</gene>
<dbReference type="PANTHER" id="PTHR12147">
    <property type="entry name" value="METALLOPEPTIDASE M28 FAMILY MEMBER"/>
    <property type="match status" value="1"/>
</dbReference>
<evidence type="ECO:0000313" key="3">
    <source>
        <dbReference type="Proteomes" id="UP000481872"/>
    </source>
</evidence>
<dbReference type="Gene3D" id="3.40.630.10">
    <property type="entry name" value="Zn peptidases"/>
    <property type="match status" value="1"/>
</dbReference>
<dbReference type="GO" id="GO:0006508">
    <property type="term" value="P:proteolysis"/>
    <property type="evidence" value="ECO:0007669"/>
    <property type="project" value="InterPro"/>
</dbReference>
<dbReference type="InterPro" id="IPR045175">
    <property type="entry name" value="M28_fam"/>
</dbReference>
<proteinExistence type="predicted"/>
<dbReference type="EMBL" id="JAAGPU010000042">
    <property type="protein sequence ID" value="NEU06368.1"/>
    <property type="molecule type" value="Genomic_DNA"/>
</dbReference>
<name>A0A6M0H7M4_9CLOT</name>
<evidence type="ECO:0000313" key="2">
    <source>
        <dbReference type="EMBL" id="NEU06368.1"/>
    </source>
</evidence>
<dbReference type="RefSeq" id="WP_199870814.1">
    <property type="nucleotide sequence ID" value="NZ_JAAGPU010000042.1"/>
</dbReference>
<organism evidence="2 3">
    <name type="scientific">Clostridium senegalense</name>
    <dbReference type="NCBI Taxonomy" id="1465809"/>
    <lineage>
        <taxon>Bacteria</taxon>
        <taxon>Bacillati</taxon>
        <taxon>Bacillota</taxon>
        <taxon>Clostridia</taxon>
        <taxon>Eubacteriales</taxon>
        <taxon>Clostridiaceae</taxon>
        <taxon>Clostridium</taxon>
    </lineage>
</organism>
<feature type="domain" description="Peptidase M28" evidence="1">
    <location>
        <begin position="122"/>
        <end position="318"/>
    </location>
</feature>
<dbReference type="GO" id="GO:0008235">
    <property type="term" value="F:metalloexopeptidase activity"/>
    <property type="evidence" value="ECO:0007669"/>
    <property type="project" value="InterPro"/>
</dbReference>
<keyword evidence="3" id="KW-1185">Reference proteome</keyword>
<comment type="caution">
    <text evidence="2">The sequence shown here is derived from an EMBL/GenBank/DDBJ whole genome shotgun (WGS) entry which is preliminary data.</text>
</comment>
<dbReference type="PROSITE" id="PS51257">
    <property type="entry name" value="PROKAR_LIPOPROTEIN"/>
    <property type="match status" value="1"/>
</dbReference>
<sequence>MKRIKITILIFLTITLIGCGVNKDLKENKSNPINDSKIEDKKKVNIDKKEIIDKLCSNEFEGRLVGSKGNKLAEDYIAYTFKDIGVEPLIGNEYYHTYIQEITPRYSEVKPDDIVKDDKVNNIVGKINGKDNTKAIVLSAHFDHIGKQDENIIKGAVDNASGVSVLIDLADKLVKSSKENKFPYDIIICSFNGEEKGLAGSKEFIKSCKGMYKDLFNINIDSVGYKNSGSMVFLNSNDKYNNIYDKLELVLNENNIQTSRTVDNKIGFSDSNNFELEGIKNVCLIEENVKEVIHSPKDVEEVIDYNRLDCISKSVYEFITKYAFEII</sequence>
<dbReference type="PANTHER" id="PTHR12147:SF26">
    <property type="entry name" value="PEPTIDASE M28 DOMAIN-CONTAINING PROTEIN"/>
    <property type="match status" value="1"/>
</dbReference>
<dbReference type="AlphaFoldDB" id="A0A6M0H7M4"/>
<evidence type="ECO:0000259" key="1">
    <source>
        <dbReference type="Pfam" id="PF04389"/>
    </source>
</evidence>
<dbReference type="Pfam" id="PF04389">
    <property type="entry name" value="Peptidase_M28"/>
    <property type="match status" value="1"/>
</dbReference>